<dbReference type="PRINTS" id="PR00505">
    <property type="entry name" value="D12N6MTFRASE"/>
</dbReference>
<keyword evidence="3 8" id="KW-0489">Methyltransferase</keyword>
<dbReference type="RefSeq" id="WP_073248591.1">
    <property type="nucleotide sequence ID" value="NZ_FQZQ01000001.1"/>
</dbReference>
<dbReference type="PANTHER" id="PTHR30481">
    <property type="entry name" value="DNA ADENINE METHYLASE"/>
    <property type="match status" value="1"/>
</dbReference>
<evidence type="ECO:0000256" key="4">
    <source>
        <dbReference type="ARBA" id="ARBA00022679"/>
    </source>
</evidence>
<dbReference type="Pfam" id="PF02086">
    <property type="entry name" value="MethyltransfD12"/>
    <property type="match status" value="1"/>
</dbReference>
<evidence type="ECO:0000256" key="7">
    <source>
        <dbReference type="PIRSR" id="PIRSR000398-1"/>
    </source>
</evidence>
<comment type="catalytic activity">
    <reaction evidence="6">
        <text>a 2'-deoxyadenosine in DNA + S-adenosyl-L-methionine = an N(6)-methyl-2'-deoxyadenosine in DNA + S-adenosyl-L-homocysteine + H(+)</text>
        <dbReference type="Rhea" id="RHEA:15197"/>
        <dbReference type="Rhea" id="RHEA-COMP:12418"/>
        <dbReference type="Rhea" id="RHEA-COMP:12419"/>
        <dbReference type="ChEBI" id="CHEBI:15378"/>
        <dbReference type="ChEBI" id="CHEBI:57856"/>
        <dbReference type="ChEBI" id="CHEBI:59789"/>
        <dbReference type="ChEBI" id="CHEBI:90615"/>
        <dbReference type="ChEBI" id="CHEBI:90616"/>
        <dbReference type="EC" id="2.1.1.72"/>
    </reaction>
</comment>
<evidence type="ECO:0000256" key="5">
    <source>
        <dbReference type="ARBA" id="ARBA00022691"/>
    </source>
</evidence>
<feature type="binding site" evidence="7">
    <location>
        <position position="30"/>
    </location>
    <ligand>
        <name>S-adenosyl-L-methionine</name>
        <dbReference type="ChEBI" id="CHEBI:59789"/>
    </ligand>
</feature>
<dbReference type="AlphaFoldDB" id="A0A1M6BM60"/>
<dbReference type="Gene3D" id="3.40.50.150">
    <property type="entry name" value="Vaccinia Virus protein VP39"/>
    <property type="match status" value="1"/>
</dbReference>
<dbReference type="OrthoDB" id="9805629at2"/>
<dbReference type="InterPro" id="IPR012327">
    <property type="entry name" value="MeTrfase_D12"/>
</dbReference>
<evidence type="ECO:0000256" key="6">
    <source>
        <dbReference type="ARBA" id="ARBA00047942"/>
    </source>
</evidence>
<gene>
    <name evidence="8" type="ORF">SAMN05444000_101269</name>
</gene>
<reference evidence="9" key="1">
    <citation type="submission" date="2016-11" db="EMBL/GenBank/DDBJ databases">
        <authorList>
            <person name="Varghese N."/>
            <person name="Submissions S."/>
        </authorList>
    </citation>
    <scope>NUCLEOTIDE SEQUENCE [LARGE SCALE GENOMIC DNA]</scope>
    <source>
        <strain evidence="9">DSM 100564</strain>
    </source>
</reference>
<accession>A0A1M6BM60</accession>
<name>A0A1M6BM60_9RHOB</name>
<evidence type="ECO:0000256" key="1">
    <source>
        <dbReference type="ARBA" id="ARBA00006594"/>
    </source>
</evidence>
<keyword evidence="4" id="KW-0808">Transferase</keyword>
<evidence type="ECO:0000313" key="9">
    <source>
        <dbReference type="Proteomes" id="UP000183982"/>
    </source>
</evidence>
<evidence type="ECO:0000256" key="2">
    <source>
        <dbReference type="ARBA" id="ARBA00011900"/>
    </source>
</evidence>
<dbReference type="GO" id="GO:0009007">
    <property type="term" value="F:site-specific DNA-methyltransferase (adenine-specific) activity"/>
    <property type="evidence" value="ECO:0007669"/>
    <property type="project" value="UniProtKB-EC"/>
</dbReference>
<feature type="binding site" evidence="7">
    <location>
        <position position="34"/>
    </location>
    <ligand>
        <name>S-adenosyl-L-methionine</name>
        <dbReference type="ChEBI" id="CHEBI:59789"/>
    </ligand>
</feature>
<dbReference type="STRING" id="1470563.SAMN05444000_101269"/>
<keyword evidence="9" id="KW-1185">Reference proteome</keyword>
<dbReference type="PIRSF" id="PIRSF000398">
    <property type="entry name" value="M_m6A_EcoRV"/>
    <property type="match status" value="1"/>
</dbReference>
<dbReference type="SUPFAM" id="SSF53335">
    <property type="entry name" value="S-adenosyl-L-methionine-dependent methyltransferases"/>
    <property type="match status" value="1"/>
</dbReference>
<dbReference type="GO" id="GO:0009307">
    <property type="term" value="P:DNA restriction-modification system"/>
    <property type="evidence" value="ECO:0007669"/>
    <property type="project" value="InterPro"/>
</dbReference>
<protein>
    <recommendedName>
        <fullName evidence="2">site-specific DNA-methyltransferase (adenine-specific)</fullName>
        <ecNumber evidence="2">2.1.1.72</ecNumber>
    </recommendedName>
</protein>
<organism evidence="8 9">
    <name type="scientific">Shimia gijangensis</name>
    <dbReference type="NCBI Taxonomy" id="1470563"/>
    <lineage>
        <taxon>Bacteria</taxon>
        <taxon>Pseudomonadati</taxon>
        <taxon>Pseudomonadota</taxon>
        <taxon>Alphaproteobacteria</taxon>
        <taxon>Rhodobacterales</taxon>
        <taxon>Roseobacteraceae</taxon>
    </lineage>
</organism>
<feature type="binding site" evidence="7">
    <location>
        <position position="203"/>
    </location>
    <ligand>
        <name>S-adenosyl-L-methionine</name>
        <dbReference type="ChEBI" id="CHEBI:59789"/>
    </ligand>
</feature>
<dbReference type="InterPro" id="IPR023095">
    <property type="entry name" value="Ade_MeTrfase_dom_2"/>
</dbReference>
<dbReference type="GO" id="GO:0032259">
    <property type="term" value="P:methylation"/>
    <property type="evidence" value="ECO:0007669"/>
    <property type="project" value="UniProtKB-KW"/>
</dbReference>
<dbReference type="GO" id="GO:0006298">
    <property type="term" value="P:mismatch repair"/>
    <property type="evidence" value="ECO:0007669"/>
    <property type="project" value="TreeGrafter"/>
</dbReference>
<feature type="binding site" evidence="7">
    <location>
        <position position="75"/>
    </location>
    <ligand>
        <name>S-adenosyl-L-methionine</name>
        <dbReference type="ChEBI" id="CHEBI:59789"/>
    </ligand>
</feature>
<dbReference type="GO" id="GO:0043565">
    <property type="term" value="F:sequence-specific DNA binding"/>
    <property type="evidence" value="ECO:0007669"/>
    <property type="project" value="TreeGrafter"/>
</dbReference>
<evidence type="ECO:0000256" key="3">
    <source>
        <dbReference type="ARBA" id="ARBA00022603"/>
    </source>
</evidence>
<dbReference type="InterPro" id="IPR029063">
    <property type="entry name" value="SAM-dependent_MTases_sf"/>
</dbReference>
<comment type="similarity">
    <text evidence="1">Belongs to the N(4)/N(6)-methyltransferase family.</text>
</comment>
<dbReference type="Gene3D" id="1.10.1020.10">
    <property type="entry name" value="Adenine-specific Methyltransferase, Domain 2"/>
    <property type="match status" value="1"/>
</dbReference>
<dbReference type="Proteomes" id="UP000183982">
    <property type="component" value="Unassembled WGS sequence"/>
</dbReference>
<sequence length="298" mass="34053">MQPSLFSDLSDLRDRETGAITPFKTQLIKWVGNKQRYADQIITHFPRTYGMYYEPFLGSGGVMANLAPARALGSDVFAPLMEIWQCLAQDPERLKTWYADRWTWFQAGDRLERYEKIKADYNAAPNGADLLFLCRSCYGGVVRFRKKDGLMSTPLGSHPVVKPEKFAQRVDMWVPRVAGARFERLDYLEALARANAGDLVYCDPPYSHSQSILYGAQKFRLEELMEGIADAKSRGVYVALNIDGTKKSGNTYCEIPYPADLFEHEHFVNIGRSMLKRFQMDGQSLETEVVRDRLLLTY</sequence>
<dbReference type="EMBL" id="FQZQ01000001">
    <property type="protein sequence ID" value="SHI49638.1"/>
    <property type="molecule type" value="Genomic_DNA"/>
</dbReference>
<dbReference type="PANTHER" id="PTHR30481:SF3">
    <property type="entry name" value="DNA ADENINE METHYLASE"/>
    <property type="match status" value="1"/>
</dbReference>
<proteinExistence type="inferred from homology"/>
<dbReference type="GO" id="GO:1904047">
    <property type="term" value="F:S-adenosyl-L-methionine binding"/>
    <property type="evidence" value="ECO:0007669"/>
    <property type="project" value="TreeGrafter"/>
</dbReference>
<keyword evidence="5" id="KW-0949">S-adenosyl-L-methionine</keyword>
<dbReference type="InterPro" id="IPR012263">
    <property type="entry name" value="M_m6A_EcoRV"/>
</dbReference>
<dbReference type="EC" id="2.1.1.72" evidence="2"/>
<evidence type="ECO:0000313" key="8">
    <source>
        <dbReference type="EMBL" id="SHI49638.1"/>
    </source>
</evidence>
<dbReference type="InterPro" id="IPR002052">
    <property type="entry name" value="DNA_methylase_N6_adenine_CS"/>
</dbReference>
<dbReference type="PROSITE" id="PS00092">
    <property type="entry name" value="N6_MTASE"/>
    <property type="match status" value="1"/>
</dbReference>